<sequence length="134" mass="14830">MLAWAWRKWVGVDNVDVRACAPFSSALPPHAPRPGLYVNDTFSDSNEAGQLSLSYRCAYVCKASVQRGASSRPLLDVKPFWVVPLRYRNRSRHDNDENDATAAAAAAAGLSTRPKSTWGEALRKRVRSVSLNKQ</sequence>
<proteinExistence type="predicted"/>
<feature type="region of interest" description="Disordered" evidence="1">
    <location>
        <begin position="91"/>
        <end position="119"/>
    </location>
</feature>
<evidence type="ECO:0000313" key="4">
    <source>
        <dbReference type="WBParaSite" id="SSLN_0001439101-mRNA-1"/>
    </source>
</evidence>
<evidence type="ECO:0000313" key="3">
    <source>
        <dbReference type="Proteomes" id="UP000275846"/>
    </source>
</evidence>
<dbReference type="EMBL" id="UYSU01038433">
    <property type="protein sequence ID" value="VDM00245.1"/>
    <property type="molecule type" value="Genomic_DNA"/>
</dbReference>
<gene>
    <name evidence="2" type="ORF">SSLN_LOCUS13859</name>
</gene>
<reference evidence="2 3" key="2">
    <citation type="submission" date="2018-11" db="EMBL/GenBank/DDBJ databases">
        <authorList>
            <consortium name="Pathogen Informatics"/>
        </authorList>
    </citation>
    <scope>NUCLEOTIDE SEQUENCE [LARGE SCALE GENOMIC DNA]</scope>
    <source>
        <strain evidence="2 3">NST_G2</strain>
    </source>
</reference>
<organism evidence="4">
    <name type="scientific">Schistocephalus solidus</name>
    <name type="common">Tapeworm</name>
    <dbReference type="NCBI Taxonomy" id="70667"/>
    <lineage>
        <taxon>Eukaryota</taxon>
        <taxon>Metazoa</taxon>
        <taxon>Spiralia</taxon>
        <taxon>Lophotrochozoa</taxon>
        <taxon>Platyhelminthes</taxon>
        <taxon>Cestoda</taxon>
        <taxon>Eucestoda</taxon>
        <taxon>Diphyllobothriidea</taxon>
        <taxon>Diphyllobothriidae</taxon>
        <taxon>Schistocephalus</taxon>
    </lineage>
</organism>
<dbReference type="Proteomes" id="UP000275846">
    <property type="component" value="Unassembled WGS sequence"/>
</dbReference>
<name>A0A183TBL1_SCHSO</name>
<evidence type="ECO:0000313" key="2">
    <source>
        <dbReference type="EMBL" id="VDM00245.1"/>
    </source>
</evidence>
<dbReference type="WBParaSite" id="SSLN_0001439101-mRNA-1">
    <property type="protein sequence ID" value="SSLN_0001439101-mRNA-1"/>
    <property type="gene ID" value="SSLN_0001439101"/>
</dbReference>
<evidence type="ECO:0000256" key="1">
    <source>
        <dbReference type="SAM" id="MobiDB-lite"/>
    </source>
</evidence>
<keyword evidence="3" id="KW-1185">Reference proteome</keyword>
<protein>
    <submittedName>
        <fullName evidence="4">Secreted protein</fullName>
    </submittedName>
</protein>
<reference evidence="4" key="1">
    <citation type="submission" date="2016-06" db="UniProtKB">
        <authorList>
            <consortium name="WormBaseParasite"/>
        </authorList>
    </citation>
    <scope>IDENTIFICATION</scope>
</reference>
<accession>A0A183TBL1</accession>
<dbReference type="AlphaFoldDB" id="A0A183TBL1"/>